<organism evidence="2 3">
    <name type="scientific">Mucilaginibacter achroorhodeus</name>
    <dbReference type="NCBI Taxonomy" id="2599294"/>
    <lineage>
        <taxon>Bacteria</taxon>
        <taxon>Pseudomonadati</taxon>
        <taxon>Bacteroidota</taxon>
        <taxon>Sphingobacteriia</taxon>
        <taxon>Sphingobacteriales</taxon>
        <taxon>Sphingobacteriaceae</taxon>
        <taxon>Mucilaginibacter</taxon>
    </lineage>
</organism>
<keyword evidence="3" id="KW-1185">Reference proteome</keyword>
<evidence type="ECO:0008006" key="4">
    <source>
        <dbReference type="Google" id="ProtNLM"/>
    </source>
</evidence>
<feature type="transmembrane region" description="Helical" evidence="1">
    <location>
        <begin position="163"/>
        <end position="181"/>
    </location>
</feature>
<sequence length="182" mass="20917">MSNQITIKKENEEQATLEELQFIFSQSERLLTESVGSGESVLSRSTILMTVLLAIATSEISYMITALTSDPVPGKMLGTIGIVCIYNLFTIYSLSTNLFGHQYSLAGSQPHYLLNNWYYENKQDEDRLKSMMIQEIKSYQDRINTNEAVNKNRWKCFENTMRLTLATPLIFIFCYTVFTIFL</sequence>
<keyword evidence="1" id="KW-1133">Transmembrane helix</keyword>
<proteinExistence type="predicted"/>
<evidence type="ECO:0000256" key="1">
    <source>
        <dbReference type="SAM" id="Phobius"/>
    </source>
</evidence>
<evidence type="ECO:0000313" key="3">
    <source>
        <dbReference type="Proteomes" id="UP000318010"/>
    </source>
</evidence>
<dbReference type="RefSeq" id="WP_146270038.1">
    <property type="nucleotide sequence ID" value="NZ_VOEI01000002.1"/>
</dbReference>
<name>A0A563U6E6_9SPHI</name>
<keyword evidence="1" id="KW-0472">Membrane</keyword>
<gene>
    <name evidence="2" type="ORF">FPZ42_07760</name>
</gene>
<comment type="caution">
    <text evidence="2">The sequence shown here is derived from an EMBL/GenBank/DDBJ whole genome shotgun (WGS) entry which is preliminary data.</text>
</comment>
<dbReference type="EMBL" id="VOEI01000002">
    <property type="protein sequence ID" value="TWR26922.1"/>
    <property type="molecule type" value="Genomic_DNA"/>
</dbReference>
<evidence type="ECO:0000313" key="2">
    <source>
        <dbReference type="EMBL" id="TWR26922.1"/>
    </source>
</evidence>
<reference evidence="2 3" key="1">
    <citation type="submission" date="2019-07" db="EMBL/GenBank/DDBJ databases">
        <authorList>
            <person name="Kim J."/>
        </authorList>
    </citation>
    <scope>NUCLEOTIDE SEQUENCE [LARGE SCALE GENOMIC DNA]</scope>
    <source>
        <strain evidence="2 3">MJ1a</strain>
    </source>
</reference>
<feature type="transmembrane region" description="Helical" evidence="1">
    <location>
        <begin position="46"/>
        <end position="64"/>
    </location>
</feature>
<protein>
    <recommendedName>
        <fullName evidence="4">SMODS and SLOG-associating 2TM effector domain-containing protein</fullName>
    </recommendedName>
</protein>
<accession>A0A563U6E6</accession>
<dbReference type="AlphaFoldDB" id="A0A563U6E6"/>
<feature type="transmembrane region" description="Helical" evidence="1">
    <location>
        <begin position="76"/>
        <end position="94"/>
    </location>
</feature>
<keyword evidence="1" id="KW-0812">Transmembrane</keyword>
<dbReference type="Proteomes" id="UP000318010">
    <property type="component" value="Unassembled WGS sequence"/>
</dbReference>